<dbReference type="PROSITE" id="PS00333">
    <property type="entry name" value="DNA_LIGASE_A2"/>
    <property type="match status" value="1"/>
</dbReference>
<dbReference type="OrthoDB" id="3365at10239"/>
<keyword evidence="6 9" id="KW-0547">Nucleotide-binding</keyword>
<dbReference type="InterPro" id="IPR012308">
    <property type="entry name" value="DNA_ligase_ATP-dep_N"/>
</dbReference>
<dbReference type="GO" id="GO:0071897">
    <property type="term" value="P:DNA biosynthetic process"/>
    <property type="evidence" value="ECO:0007669"/>
    <property type="project" value="InterPro"/>
</dbReference>
<dbReference type="GO" id="GO:0005524">
    <property type="term" value="F:ATP binding"/>
    <property type="evidence" value="ECO:0007669"/>
    <property type="project" value="UniProtKB-KW"/>
</dbReference>
<dbReference type="EMBL" id="EU309041">
    <property type="protein sequence ID" value="ABY65754.1"/>
    <property type="molecule type" value="Genomic_DNA"/>
</dbReference>
<dbReference type="SUPFAM" id="SSF50249">
    <property type="entry name" value="Nucleic acid-binding proteins"/>
    <property type="match status" value="1"/>
</dbReference>
<dbReference type="InterPro" id="IPR036599">
    <property type="entry name" value="DNA_ligase_N_sf"/>
</dbReference>
<keyword evidence="9" id="KW-0234">DNA repair</keyword>
<feature type="domain" description="ATP-dependent DNA ligase family profile" evidence="11">
    <location>
        <begin position="333"/>
        <end position="467"/>
    </location>
</feature>
<dbReference type="Gene3D" id="3.30.1490.70">
    <property type="match status" value="1"/>
</dbReference>
<evidence type="ECO:0000259" key="11">
    <source>
        <dbReference type="PROSITE" id="PS50160"/>
    </source>
</evidence>
<dbReference type="GO" id="GO:0003910">
    <property type="term" value="F:DNA ligase (ATP) activity"/>
    <property type="evidence" value="ECO:0007669"/>
    <property type="project" value="UniProtKB-EC"/>
</dbReference>
<dbReference type="InterPro" id="IPR016059">
    <property type="entry name" value="DNA_ligase_ATP-dep_CS"/>
</dbReference>
<evidence type="ECO:0000256" key="5">
    <source>
        <dbReference type="ARBA" id="ARBA00022705"/>
    </source>
</evidence>
<dbReference type="InterPro" id="IPR012310">
    <property type="entry name" value="DNA_ligase_ATP-dep_cent"/>
</dbReference>
<dbReference type="InterPro" id="IPR012340">
    <property type="entry name" value="NA-bd_OB-fold"/>
</dbReference>
<dbReference type="Pfam" id="PF04679">
    <property type="entry name" value="DNA_ligase_A_C"/>
    <property type="match status" value="1"/>
</dbReference>
<keyword evidence="9" id="KW-0227">DNA damage</keyword>
<dbReference type="PANTHER" id="PTHR45674:SF9">
    <property type="entry name" value="DNA LIGASE 3"/>
    <property type="match status" value="1"/>
</dbReference>
<sequence length="608" mass="68586">MEDNSYRDFVNLCASITAATKLAEKTEIIRNHLNVYAPSATLKFLYCQMLLPKTMKSFNINNKTLINAFARTYGVPSDNIVEDIKNSGDMALVLAKVCGMADDEITQSISLNDVFTLLMAIVMIKKNEDKIVLLTNFLTKCVASDVEIIVRLINRKLTTGANVKQVMDALHPLALNTYKTTSCMITVFRRHIDAAFLCEPSENNCDDNADNVEAGPSQPRSAEISVFLPVEPMLAEACKTVAMALKKCPDGMLVETKYDGERVQVHYTNNEAKFYSRTLKPLASHKSFCMYSYLLEAFGPVTENAILDAEIVLVDDDTDAVLPFGTLGVNMKRKHPNGIMCLYVFDCLLLDNEPLIHLPLAERKKKLQSRLTPVRNRVMLAETHNVTTHEQLVCLLNDAVNRHLEGLMVKPLLGKYEPGKRRWLKIKKDYLCNGEMADSIDLVVLGAQMGTGKKGGQLSIFLMGCRNEEDDTWVAITKVHSGFTDSDFNVLQNKLKPLMVRIETPPAWLKCNKRILPDYVAVDPKRMPVWQIIGSQLTKSNSHTPDGVSVRFPRVSSVREDKNWRTASTLQQIRVLYETSQQQNDFVYNETREHNLQNRQGVKRKLPF</sequence>
<dbReference type="SUPFAM" id="SSF117018">
    <property type="entry name" value="ATP-dependent DNA ligase DNA-binding domain"/>
    <property type="match status" value="1"/>
</dbReference>
<dbReference type="SUPFAM" id="SSF56091">
    <property type="entry name" value="DNA ligase/mRNA capping enzyme, catalytic domain"/>
    <property type="match status" value="1"/>
</dbReference>
<evidence type="ECO:0000256" key="3">
    <source>
        <dbReference type="ARBA" id="ARBA00022598"/>
    </source>
</evidence>
<keyword evidence="13" id="KW-1185">Reference proteome</keyword>
<dbReference type="Gene3D" id="2.40.50.140">
    <property type="entry name" value="Nucleic acid-binding proteins"/>
    <property type="match status" value="1"/>
</dbReference>
<evidence type="ECO:0000256" key="8">
    <source>
        <dbReference type="ARBA" id="ARBA00023306"/>
    </source>
</evidence>
<evidence type="ECO:0000313" key="12">
    <source>
        <dbReference type="EMBL" id="ABY65754.1"/>
    </source>
</evidence>
<dbReference type="Pfam" id="PF04675">
    <property type="entry name" value="DNA_ligase_A_N"/>
    <property type="match status" value="1"/>
</dbReference>
<proteinExistence type="inferred from homology"/>
<dbReference type="GO" id="GO:0006302">
    <property type="term" value="P:double-strand break repair"/>
    <property type="evidence" value="ECO:0007669"/>
    <property type="project" value="TreeGrafter"/>
</dbReference>
<dbReference type="NCBIfam" id="TIGR00574">
    <property type="entry name" value="dnl1"/>
    <property type="match status" value="1"/>
</dbReference>
<dbReference type="InterPro" id="IPR000977">
    <property type="entry name" value="DNA_ligase_ATP-dep"/>
</dbReference>
<dbReference type="GO" id="GO:0006310">
    <property type="term" value="P:DNA recombination"/>
    <property type="evidence" value="ECO:0007669"/>
    <property type="project" value="UniProtKB-KW"/>
</dbReference>
<dbReference type="GO" id="GO:0051301">
    <property type="term" value="P:cell division"/>
    <property type="evidence" value="ECO:0007669"/>
    <property type="project" value="UniProtKB-KW"/>
</dbReference>
<keyword evidence="8" id="KW-0131">Cell cycle</keyword>
<evidence type="ECO:0000313" key="13">
    <source>
        <dbReference type="Proteomes" id="UP000203316"/>
    </source>
</evidence>
<dbReference type="Gene3D" id="3.30.470.30">
    <property type="entry name" value="DNA ligase/mRNA capping enzyme"/>
    <property type="match status" value="1"/>
</dbReference>
<evidence type="ECO:0000256" key="1">
    <source>
        <dbReference type="ARBA" id="ARBA00007572"/>
    </source>
</evidence>
<evidence type="ECO:0000256" key="4">
    <source>
        <dbReference type="ARBA" id="ARBA00022618"/>
    </source>
</evidence>
<reference evidence="12 13" key="1">
    <citation type="submission" date="2007-11" db="EMBL/GenBank/DDBJ databases">
        <title>Sequence and organization of Orgyia leucostigma nucleopolyhedrovirus genome.</title>
        <authorList>
            <person name="Eveleigh R.J.M."/>
            <person name="Lapointe R."/>
            <person name="Graham R.I."/>
            <person name="Lauzon H.A.M."/>
            <person name="Pavlik L."/>
            <person name="Arif B.M."/>
            <person name="Lucarotti C.J."/>
        </authorList>
    </citation>
    <scope>NUCLEOTIDE SEQUENCE [LARGE SCALE GENOMIC DNA]</scope>
    <source>
        <strain evidence="12">CFS-77</strain>
    </source>
</reference>
<dbReference type="PROSITE" id="PS50160">
    <property type="entry name" value="DNA_LIGASE_A3"/>
    <property type="match status" value="1"/>
</dbReference>
<evidence type="ECO:0000256" key="9">
    <source>
        <dbReference type="RuleBase" id="RU000617"/>
    </source>
</evidence>
<dbReference type="RefSeq" id="YP_001650938.1">
    <property type="nucleotide sequence ID" value="NC_010276.1"/>
</dbReference>
<dbReference type="Pfam" id="PF01068">
    <property type="entry name" value="DNA_ligase_A_M"/>
    <property type="match status" value="1"/>
</dbReference>
<name>B0FDP6_9ABAC</name>
<dbReference type="KEGG" id="vg:5850469"/>
<comment type="catalytic activity">
    <reaction evidence="9">
        <text>ATP + (deoxyribonucleotide)n-3'-hydroxyl + 5'-phospho-(deoxyribonucleotide)m = (deoxyribonucleotide)n+m + AMP + diphosphate.</text>
        <dbReference type="EC" id="6.5.1.1"/>
    </reaction>
</comment>
<dbReference type="Proteomes" id="UP000203316">
    <property type="component" value="Segment"/>
</dbReference>
<dbReference type="Gene3D" id="1.10.3260.10">
    <property type="entry name" value="DNA ligase, ATP-dependent, N-terminal domain"/>
    <property type="match status" value="1"/>
</dbReference>
<keyword evidence="4" id="KW-0132">Cell division</keyword>
<protein>
    <recommendedName>
        <fullName evidence="2 9">DNA ligase</fullName>
        <ecNumber evidence="9">6.5.1.1</ecNumber>
    </recommendedName>
</protein>
<dbReference type="PANTHER" id="PTHR45674">
    <property type="entry name" value="DNA LIGASE 1/3 FAMILY MEMBER"/>
    <property type="match status" value="1"/>
</dbReference>
<comment type="similarity">
    <text evidence="1 10">Belongs to the ATP-dependent DNA ligase family.</text>
</comment>
<dbReference type="GeneID" id="5850469"/>
<dbReference type="EC" id="6.5.1.1" evidence="9"/>
<organism evidence="12 13">
    <name type="scientific">Orgyia leucostigma nucleopolyhedrovirus</name>
    <dbReference type="NCBI Taxonomy" id="490711"/>
    <lineage>
        <taxon>Viruses</taxon>
        <taxon>Viruses incertae sedis</taxon>
        <taxon>Naldaviricetes</taxon>
        <taxon>Lefavirales</taxon>
        <taxon>Baculoviridae</taxon>
        <taxon>Alphabaculovirus</taxon>
        <taxon>Alphabaculovirus orleucostigmae</taxon>
    </lineage>
</organism>
<evidence type="ECO:0000256" key="10">
    <source>
        <dbReference type="RuleBase" id="RU004196"/>
    </source>
</evidence>
<keyword evidence="9" id="KW-0233">DNA recombination</keyword>
<dbReference type="GO" id="GO:0006273">
    <property type="term" value="P:lagging strand elongation"/>
    <property type="evidence" value="ECO:0007669"/>
    <property type="project" value="TreeGrafter"/>
</dbReference>
<keyword evidence="3 9" id="KW-0436">Ligase</keyword>
<keyword evidence="5" id="KW-0235">DNA replication</keyword>
<evidence type="ECO:0000256" key="2">
    <source>
        <dbReference type="ARBA" id="ARBA00013308"/>
    </source>
</evidence>
<evidence type="ECO:0000256" key="6">
    <source>
        <dbReference type="ARBA" id="ARBA00022741"/>
    </source>
</evidence>
<accession>B0FDP6</accession>
<dbReference type="InterPro" id="IPR050191">
    <property type="entry name" value="ATP-dep_DNA_ligase"/>
</dbReference>
<dbReference type="PROSITE" id="PS00697">
    <property type="entry name" value="DNA_LIGASE_A1"/>
    <property type="match status" value="1"/>
</dbReference>
<keyword evidence="7 9" id="KW-0067">ATP-binding</keyword>
<dbReference type="GO" id="GO:0003677">
    <property type="term" value="F:DNA binding"/>
    <property type="evidence" value="ECO:0007669"/>
    <property type="project" value="InterPro"/>
</dbReference>
<dbReference type="InterPro" id="IPR012309">
    <property type="entry name" value="DNA_ligase_ATP-dep_C"/>
</dbReference>
<evidence type="ECO:0000256" key="7">
    <source>
        <dbReference type="ARBA" id="ARBA00022840"/>
    </source>
</evidence>